<dbReference type="EMBL" id="MUHB01000019">
    <property type="protein sequence ID" value="OXB01629.1"/>
    <property type="molecule type" value="Genomic_DNA"/>
</dbReference>
<reference evidence="1 2" key="1">
    <citation type="submission" date="2016-11" db="EMBL/GenBank/DDBJ databases">
        <title>Whole genomes of Flavobacteriaceae.</title>
        <authorList>
            <person name="Stine C."/>
            <person name="Li C."/>
            <person name="Tadesse D."/>
        </authorList>
    </citation>
    <scope>NUCLEOTIDE SEQUENCE [LARGE SCALE GENOMIC DNA]</scope>
    <source>
        <strain evidence="1 2">ATCC 19366</strain>
    </source>
</reference>
<dbReference type="Proteomes" id="UP000198431">
    <property type="component" value="Unassembled WGS sequence"/>
</dbReference>
<dbReference type="AlphaFoldDB" id="A0AB36NZ38"/>
<name>A0AB36NZ38_9FLAO</name>
<evidence type="ECO:0000313" key="2">
    <source>
        <dbReference type="Proteomes" id="UP000198431"/>
    </source>
</evidence>
<protein>
    <recommendedName>
        <fullName evidence="3">Secreted protein</fullName>
    </recommendedName>
</protein>
<organism evidence="1 2">
    <name type="scientific">Flavobacterium pectinovorum</name>
    <dbReference type="NCBI Taxonomy" id="29533"/>
    <lineage>
        <taxon>Bacteria</taxon>
        <taxon>Pseudomonadati</taxon>
        <taxon>Bacteroidota</taxon>
        <taxon>Flavobacteriia</taxon>
        <taxon>Flavobacteriales</taxon>
        <taxon>Flavobacteriaceae</taxon>
        <taxon>Flavobacterium</taxon>
    </lineage>
</organism>
<gene>
    <name evidence="1" type="ORF">B0A72_18640</name>
</gene>
<accession>A0AB36NZ38</accession>
<comment type="caution">
    <text evidence="1">The sequence shown here is derived from an EMBL/GenBank/DDBJ whole genome shotgun (WGS) entry which is preliminary data.</text>
</comment>
<evidence type="ECO:0008006" key="3">
    <source>
        <dbReference type="Google" id="ProtNLM"/>
    </source>
</evidence>
<evidence type="ECO:0000313" key="1">
    <source>
        <dbReference type="EMBL" id="OXB01629.1"/>
    </source>
</evidence>
<sequence>MQSFFDRIGVLWICAALCGFGWVCRKGTKAPRFLFFFFLLEWKRHKAVFWAGFCFAQSRKGTKFSSLFLNFPLFIQMFS</sequence>
<proteinExistence type="predicted"/>